<keyword evidence="1" id="KW-0964">Secreted</keyword>
<feature type="chain" id="PRO_5020925094" description="Hydrophobin" evidence="1">
    <location>
        <begin position="19"/>
        <end position="207"/>
    </location>
</feature>
<proteinExistence type="inferred from homology"/>
<comment type="similarity">
    <text evidence="1">Belongs to the fungal hydrophobin family.</text>
</comment>
<name>A0A4P9X8A1_9FUNG</name>
<sequence length="207" mass="20699">MYIKNLFLIVAAATAVLAQAPGQIPKAAAVAGKPAAAPQGKPFAGAAAAAAAAANPAAKAPVVRGAAGVPEANADAVEAQGGEGDGAEPADGAMKEGQWKHPKHPQRSQHNVSAHGDKSAQCASHQKSYCCNQTVAPDAPGVGILGSLLDNLFIGLECLPININLLAIDETSQCSAKTVCCSGDVVDGGRMVFGCDTPQGPAKKTKL</sequence>
<comment type="subcellular location">
    <subcellularLocation>
        <location evidence="1">Secreted</location>
        <location evidence="1">Cell wall</location>
    </subcellularLocation>
</comment>
<keyword evidence="4" id="KW-1185">Reference proteome</keyword>
<dbReference type="OrthoDB" id="4225815at2759"/>
<dbReference type="AlphaFoldDB" id="A0A4P9X8A1"/>
<keyword evidence="1" id="KW-0134">Cell wall</keyword>
<evidence type="ECO:0000256" key="1">
    <source>
        <dbReference type="RuleBase" id="RU365009"/>
    </source>
</evidence>
<evidence type="ECO:0000256" key="2">
    <source>
        <dbReference type="SAM" id="MobiDB-lite"/>
    </source>
</evidence>
<organism evidence="3 4">
    <name type="scientific">Caulochytrium protostelioides</name>
    <dbReference type="NCBI Taxonomy" id="1555241"/>
    <lineage>
        <taxon>Eukaryota</taxon>
        <taxon>Fungi</taxon>
        <taxon>Fungi incertae sedis</taxon>
        <taxon>Chytridiomycota</taxon>
        <taxon>Chytridiomycota incertae sedis</taxon>
        <taxon>Chytridiomycetes</taxon>
        <taxon>Caulochytriales</taxon>
        <taxon>Caulochytriaceae</taxon>
        <taxon>Caulochytrium</taxon>
    </lineage>
</organism>
<keyword evidence="1" id="KW-1015">Disulfide bond</keyword>
<dbReference type="Proteomes" id="UP000274922">
    <property type="component" value="Unassembled WGS sequence"/>
</dbReference>
<dbReference type="Pfam" id="PF01185">
    <property type="entry name" value="Hydrophobin"/>
    <property type="match status" value="1"/>
</dbReference>
<keyword evidence="1" id="KW-0732">Signal</keyword>
<gene>
    <name evidence="3" type="ORF">CXG81DRAFT_18712</name>
</gene>
<feature type="signal peptide" evidence="1">
    <location>
        <begin position="1"/>
        <end position="18"/>
    </location>
</feature>
<dbReference type="GO" id="GO:0009277">
    <property type="term" value="C:fungal-type cell wall"/>
    <property type="evidence" value="ECO:0007669"/>
    <property type="project" value="InterPro"/>
</dbReference>
<dbReference type="CDD" id="cd23507">
    <property type="entry name" value="hydrophobin_I"/>
    <property type="match status" value="1"/>
</dbReference>
<dbReference type="InterPro" id="IPR001338">
    <property type="entry name" value="Class_I_Hydrophobin"/>
</dbReference>
<evidence type="ECO:0000313" key="4">
    <source>
        <dbReference type="Proteomes" id="UP000274922"/>
    </source>
</evidence>
<feature type="region of interest" description="Disordered" evidence="2">
    <location>
        <begin position="77"/>
        <end position="118"/>
    </location>
</feature>
<protein>
    <recommendedName>
        <fullName evidence="1">Hydrophobin</fullName>
    </recommendedName>
</protein>
<reference evidence="4" key="1">
    <citation type="journal article" date="2018" name="Nat. Microbiol.">
        <title>Leveraging single-cell genomics to expand the fungal tree of life.</title>
        <authorList>
            <person name="Ahrendt S.R."/>
            <person name="Quandt C.A."/>
            <person name="Ciobanu D."/>
            <person name="Clum A."/>
            <person name="Salamov A."/>
            <person name="Andreopoulos B."/>
            <person name="Cheng J.F."/>
            <person name="Woyke T."/>
            <person name="Pelin A."/>
            <person name="Henrissat B."/>
            <person name="Reynolds N.K."/>
            <person name="Benny G.L."/>
            <person name="Smith M.E."/>
            <person name="James T.Y."/>
            <person name="Grigoriev I.V."/>
        </authorList>
    </citation>
    <scope>NUCLEOTIDE SEQUENCE [LARGE SCALE GENOMIC DNA]</scope>
    <source>
        <strain evidence="4">ATCC 52028</strain>
    </source>
</reference>
<accession>A0A4P9X8A1</accession>
<dbReference type="GO" id="GO:0005199">
    <property type="term" value="F:structural constituent of cell wall"/>
    <property type="evidence" value="ECO:0007669"/>
    <property type="project" value="InterPro"/>
</dbReference>
<dbReference type="EMBL" id="ML014170">
    <property type="protein sequence ID" value="RKP01488.1"/>
    <property type="molecule type" value="Genomic_DNA"/>
</dbReference>
<dbReference type="SMART" id="SM00075">
    <property type="entry name" value="HYDRO"/>
    <property type="match status" value="1"/>
</dbReference>
<evidence type="ECO:0000313" key="3">
    <source>
        <dbReference type="EMBL" id="RKP01488.1"/>
    </source>
</evidence>